<dbReference type="Proteomes" id="UP000806542">
    <property type="component" value="Unassembled WGS sequence"/>
</dbReference>
<evidence type="ECO:0000256" key="3">
    <source>
        <dbReference type="ARBA" id="ARBA00022741"/>
    </source>
</evidence>
<comment type="caution">
    <text evidence="6">The sequence shown here is derived from an EMBL/GenBank/DDBJ whole genome shotgun (WGS) entry which is preliminary data.</text>
</comment>
<reference evidence="6" key="1">
    <citation type="submission" date="2020-10" db="EMBL/GenBank/DDBJ databases">
        <title>ChiBAC.</title>
        <authorList>
            <person name="Zenner C."/>
            <person name="Hitch T.C.A."/>
            <person name="Clavel T."/>
        </authorList>
    </citation>
    <scope>NUCLEOTIDE SEQUENCE</scope>
    <source>
        <strain evidence="6">DSM 107454</strain>
    </source>
</reference>
<evidence type="ECO:0000259" key="5">
    <source>
        <dbReference type="PROSITE" id="PS50893"/>
    </source>
</evidence>
<name>A0A9D5LZ64_9FIRM</name>
<dbReference type="PROSITE" id="PS50893">
    <property type="entry name" value="ABC_TRANSPORTER_2"/>
    <property type="match status" value="1"/>
</dbReference>
<dbReference type="SMART" id="SM00382">
    <property type="entry name" value="AAA"/>
    <property type="match status" value="1"/>
</dbReference>
<dbReference type="EMBL" id="JADCKB010000002">
    <property type="protein sequence ID" value="MBE5039186.1"/>
    <property type="molecule type" value="Genomic_DNA"/>
</dbReference>
<keyword evidence="2" id="KW-0813">Transport</keyword>
<dbReference type="SUPFAM" id="SSF52540">
    <property type="entry name" value="P-loop containing nucleoside triphosphate hydrolases"/>
    <property type="match status" value="1"/>
</dbReference>
<accession>A0A9D5LZ64</accession>
<protein>
    <submittedName>
        <fullName evidence="6">ABC transporter ATP-binding protein</fullName>
    </submittedName>
</protein>
<evidence type="ECO:0000313" key="7">
    <source>
        <dbReference type="Proteomes" id="UP000806542"/>
    </source>
</evidence>
<dbReference type="GO" id="GO:0016020">
    <property type="term" value="C:membrane"/>
    <property type="evidence" value="ECO:0007669"/>
    <property type="project" value="InterPro"/>
</dbReference>
<feature type="domain" description="ABC transporter" evidence="5">
    <location>
        <begin position="5"/>
        <end position="237"/>
    </location>
</feature>
<evidence type="ECO:0000313" key="6">
    <source>
        <dbReference type="EMBL" id="MBE5039186.1"/>
    </source>
</evidence>
<dbReference type="AlphaFoldDB" id="A0A9D5LZ64"/>
<dbReference type="RefSeq" id="WP_226391749.1">
    <property type="nucleotide sequence ID" value="NZ_JADCKB010000002.1"/>
</dbReference>
<dbReference type="CDD" id="cd03220">
    <property type="entry name" value="ABC_KpsT_Wzt"/>
    <property type="match status" value="1"/>
</dbReference>
<dbReference type="CDD" id="cd10147">
    <property type="entry name" value="Wzt_C-like"/>
    <property type="match status" value="1"/>
</dbReference>
<dbReference type="PANTHER" id="PTHR46743">
    <property type="entry name" value="TEICHOIC ACIDS EXPORT ATP-BINDING PROTEIN TAGH"/>
    <property type="match status" value="1"/>
</dbReference>
<dbReference type="Pfam" id="PF14524">
    <property type="entry name" value="Wzt_C"/>
    <property type="match status" value="1"/>
</dbReference>
<dbReference type="InterPro" id="IPR050683">
    <property type="entry name" value="Bact_Polysacc_Export_ATP-bd"/>
</dbReference>
<gene>
    <name evidence="6" type="ORF">INF28_01715</name>
</gene>
<dbReference type="PANTHER" id="PTHR46743:SF2">
    <property type="entry name" value="TEICHOIC ACIDS EXPORT ATP-BINDING PROTEIN TAGH"/>
    <property type="match status" value="1"/>
</dbReference>
<dbReference type="InterPro" id="IPR003593">
    <property type="entry name" value="AAA+_ATPase"/>
</dbReference>
<dbReference type="InterPro" id="IPR015860">
    <property type="entry name" value="ABC_transpr_TagH-like"/>
</dbReference>
<proteinExistence type="inferred from homology"/>
<sequence length="388" mass="42791">MKYQIEVCGLTKYYRLYHGKGNPLCRKIYKTALDNVSFTAVSGETIGIIGKNGSGKSTLLKILSGITAPASGKVRIQGRVHALLELGAGFHPEYTGIQNIYLNGSIHGVSKQETKAKLPEILEFAGIGDYAKEPVRTYSDGMFVRLAFAAAACIRPDVLIVDEALAVGDFMFQAKCFRKMEELKKQGVTILYVTHDIDSVRKLCSRAIWLEEGRLMLDGEVGPVTSAYMEAAVTGGLGEKGLVPLRRFGTQPGAVQEVKTGRQWQWGKPVTISVTVQVPSCADPNNTAVSLAVRSREGLDLMVLSSWDWGLRMTPGEKQTAVFTFVNCFAPGKYVLSAGLERRDTLPISYYDYYEGSAWVESVSEQNWFGLFRPQAEIEINGKEKNKY</sequence>
<keyword evidence="3" id="KW-0547">Nucleotide-binding</keyword>
<evidence type="ECO:0000256" key="2">
    <source>
        <dbReference type="ARBA" id="ARBA00022448"/>
    </source>
</evidence>
<dbReference type="Gene3D" id="2.70.50.60">
    <property type="entry name" value="abc- transporter (atp binding component) like domain"/>
    <property type="match status" value="1"/>
</dbReference>
<dbReference type="GO" id="GO:0140359">
    <property type="term" value="F:ABC-type transporter activity"/>
    <property type="evidence" value="ECO:0007669"/>
    <property type="project" value="InterPro"/>
</dbReference>
<keyword evidence="4 6" id="KW-0067">ATP-binding</keyword>
<comment type="similarity">
    <text evidence="1">Belongs to the ABC transporter superfamily.</text>
</comment>
<dbReference type="Gene3D" id="3.40.50.300">
    <property type="entry name" value="P-loop containing nucleotide triphosphate hydrolases"/>
    <property type="match status" value="1"/>
</dbReference>
<keyword evidence="7" id="KW-1185">Reference proteome</keyword>
<dbReference type="GO" id="GO:0016887">
    <property type="term" value="F:ATP hydrolysis activity"/>
    <property type="evidence" value="ECO:0007669"/>
    <property type="project" value="InterPro"/>
</dbReference>
<dbReference type="InterPro" id="IPR003439">
    <property type="entry name" value="ABC_transporter-like_ATP-bd"/>
</dbReference>
<dbReference type="InterPro" id="IPR027417">
    <property type="entry name" value="P-loop_NTPase"/>
</dbReference>
<evidence type="ECO:0000256" key="1">
    <source>
        <dbReference type="ARBA" id="ARBA00005417"/>
    </source>
</evidence>
<dbReference type="GO" id="GO:0005524">
    <property type="term" value="F:ATP binding"/>
    <property type="evidence" value="ECO:0007669"/>
    <property type="project" value="UniProtKB-KW"/>
</dbReference>
<dbReference type="Pfam" id="PF00005">
    <property type="entry name" value="ABC_tran"/>
    <property type="match status" value="1"/>
</dbReference>
<evidence type="ECO:0000256" key="4">
    <source>
        <dbReference type="ARBA" id="ARBA00022840"/>
    </source>
</evidence>
<organism evidence="6 7">
    <name type="scientific">Ructibacterium gallinarum</name>
    <dbReference type="NCBI Taxonomy" id="2779355"/>
    <lineage>
        <taxon>Bacteria</taxon>
        <taxon>Bacillati</taxon>
        <taxon>Bacillota</taxon>
        <taxon>Clostridia</taxon>
        <taxon>Eubacteriales</taxon>
        <taxon>Oscillospiraceae</taxon>
        <taxon>Ructibacterium</taxon>
    </lineage>
</organism>
<dbReference type="InterPro" id="IPR029439">
    <property type="entry name" value="Wzt_C"/>
</dbReference>